<evidence type="ECO:0000313" key="1">
    <source>
        <dbReference type="EMBL" id="KAF5797635.1"/>
    </source>
</evidence>
<evidence type="ECO:0000313" key="2">
    <source>
        <dbReference type="Proteomes" id="UP000215914"/>
    </source>
</evidence>
<keyword evidence="2" id="KW-1185">Reference proteome</keyword>
<comment type="caution">
    <text evidence="1">The sequence shown here is derived from an EMBL/GenBank/DDBJ whole genome shotgun (WGS) entry which is preliminary data.</text>
</comment>
<gene>
    <name evidence="1" type="ORF">HanXRQr2_Chr07g0282971</name>
</gene>
<name>A0A9K3IJH9_HELAN</name>
<protein>
    <submittedName>
        <fullName evidence="1">Uncharacterized protein</fullName>
    </submittedName>
</protein>
<sequence>MSLLRDRVSLDCFLEAGLWSDGGGWWRTEVVEVRWGIDMVLEEIAESSCRSKDLSSKES</sequence>
<dbReference type="AlphaFoldDB" id="A0A9K3IJH9"/>
<reference evidence="1" key="2">
    <citation type="submission" date="2020-06" db="EMBL/GenBank/DDBJ databases">
        <title>Helianthus annuus Genome sequencing and assembly Release 2.</title>
        <authorList>
            <person name="Gouzy J."/>
            <person name="Langlade N."/>
            <person name="Munos S."/>
        </authorList>
    </citation>
    <scope>NUCLEOTIDE SEQUENCE</scope>
    <source>
        <tissue evidence="1">Leaves</tissue>
    </source>
</reference>
<dbReference type="Proteomes" id="UP000215914">
    <property type="component" value="Unassembled WGS sequence"/>
</dbReference>
<accession>A0A9K3IJH9</accession>
<dbReference type="EMBL" id="MNCJ02000322">
    <property type="protein sequence ID" value="KAF5797635.1"/>
    <property type="molecule type" value="Genomic_DNA"/>
</dbReference>
<reference evidence="1" key="1">
    <citation type="journal article" date="2017" name="Nature">
        <title>The sunflower genome provides insights into oil metabolism, flowering and Asterid evolution.</title>
        <authorList>
            <person name="Badouin H."/>
            <person name="Gouzy J."/>
            <person name="Grassa C.J."/>
            <person name="Murat F."/>
            <person name="Staton S.E."/>
            <person name="Cottret L."/>
            <person name="Lelandais-Briere C."/>
            <person name="Owens G.L."/>
            <person name="Carrere S."/>
            <person name="Mayjonade B."/>
            <person name="Legrand L."/>
            <person name="Gill N."/>
            <person name="Kane N.C."/>
            <person name="Bowers J.E."/>
            <person name="Hubner S."/>
            <person name="Bellec A."/>
            <person name="Berard A."/>
            <person name="Berges H."/>
            <person name="Blanchet N."/>
            <person name="Boniface M.C."/>
            <person name="Brunel D."/>
            <person name="Catrice O."/>
            <person name="Chaidir N."/>
            <person name="Claudel C."/>
            <person name="Donnadieu C."/>
            <person name="Faraut T."/>
            <person name="Fievet G."/>
            <person name="Helmstetter N."/>
            <person name="King M."/>
            <person name="Knapp S.J."/>
            <person name="Lai Z."/>
            <person name="Le Paslier M.C."/>
            <person name="Lippi Y."/>
            <person name="Lorenzon L."/>
            <person name="Mandel J.R."/>
            <person name="Marage G."/>
            <person name="Marchand G."/>
            <person name="Marquand E."/>
            <person name="Bret-Mestries E."/>
            <person name="Morien E."/>
            <person name="Nambeesan S."/>
            <person name="Nguyen T."/>
            <person name="Pegot-Espagnet P."/>
            <person name="Pouilly N."/>
            <person name="Raftis F."/>
            <person name="Sallet E."/>
            <person name="Schiex T."/>
            <person name="Thomas J."/>
            <person name="Vandecasteele C."/>
            <person name="Vares D."/>
            <person name="Vear F."/>
            <person name="Vautrin S."/>
            <person name="Crespi M."/>
            <person name="Mangin B."/>
            <person name="Burke J.M."/>
            <person name="Salse J."/>
            <person name="Munos S."/>
            <person name="Vincourt P."/>
            <person name="Rieseberg L.H."/>
            <person name="Langlade N.B."/>
        </authorList>
    </citation>
    <scope>NUCLEOTIDE SEQUENCE</scope>
    <source>
        <tissue evidence="1">Leaves</tissue>
    </source>
</reference>
<organism evidence="1 2">
    <name type="scientific">Helianthus annuus</name>
    <name type="common">Common sunflower</name>
    <dbReference type="NCBI Taxonomy" id="4232"/>
    <lineage>
        <taxon>Eukaryota</taxon>
        <taxon>Viridiplantae</taxon>
        <taxon>Streptophyta</taxon>
        <taxon>Embryophyta</taxon>
        <taxon>Tracheophyta</taxon>
        <taxon>Spermatophyta</taxon>
        <taxon>Magnoliopsida</taxon>
        <taxon>eudicotyledons</taxon>
        <taxon>Gunneridae</taxon>
        <taxon>Pentapetalae</taxon>
        <taxon>asterids</taxon>
        <taxon>campanulids</taxon>
        <taxon>Asterales</taxon>
        <taxon>Asteraceae</taxon>
        <taxon>Asteroideae</taxon>
        <taxon>Heliantheae alliance</taxon>
        <taxon>Heliantheae</taxon>
        <taxon>Helianthus</taxon>
    </lineage>
</organism>
<dbReference type="Gramene" id="mRNA:HanXRQr2_Chr07g0282971">
    <property type="protein sequence ID" value="CDS:HanXRQr2_Chr07g0282971.1"/>
    <property type="gene ID" value="HanXRQr2_Chr07g0282971"/>
</dbReference>
<proteinExistence type="predicted"/>